<protein>
    <submittedName>
        <fullName evidence="1">Uncharacterized protein</fullName>
    </submittedName>
</protein>
<dbReference type="EMBL" id="CAJVCH010552454">
    <property type="protein sequence ID" value="CAG7829665.1"/>
    <property type="molecule type" value="Genomic_DNA"/>
</dbReference>
<feature type="non-terminal residue" evidence="1">
    <location>
        <position position="1"/>
    </location>
</feature>
<sequence>MRGKSHKIKIGYKLQFLLLMFIVFENLWKMKRNEDLEKRRPHVATASILVGKVFLTVKYAAFCE</sequence>
<proteinExistence type="predicted"/>
<gene>
    <name evidence="1" type="ORF">AFUS01_LOCUS39518</name>
</gene>
<reference evidence="1" key="1">
    <citation type="submission" date="2021-06" db="EMBL/GenBank/DDBJ databases">
        <authorList>
            <person name="Hodson N. C."/>
            <person name="Mongue J. A."/>
            <person name="Jaron S. K."/>
        </authorList>
    </citation>
    <scope>NUCLEOTIDE SEQUENCE</scope>
</reference>
<accession>A0A8J2PN09</accession>
<dbReference type="Proteomes" id="UP000708208">
    <property type="component" value="Unassembled WGS sequence"/>
</dbReference>
<name>A0A8J2PN09_9HEXA</name>
<keyword evidence="2" id="KW-1185">Reference proteome</keyword>
<organism evidence="1 2">
    <name type="scientific">Allacma fusca</name>
    <dbReference type="NCBI Taxonomy" id="39272"/>
    <lineage>
        <taxon>Eukaryota</taxon>
        <taxon>Metazoa</taxon>
        <taxon>Ecdysozoa</taxon>
        <taxon>Arthropoda</taxon>
        <taxon>Hexapoda</taxon>
        <taxon>Collembola</taxon>
        <taxon>Symphypleona</taxon>
        <taxon>Sminthuridae</taxon>
        <taxon>Allacma</taxon>
    </lineage>
</organism>
<evidence type="ECO:0000313" key="1">
    <source>
        <dbReference type="EMBL" id="CAG7829665.1"/>
    </source>
</evidence>
<evidence type="ECO:0000313" key="2">
    <source>
        <dbReference type="Proteomes" id="UP000708208"/>
    </source>
</evidence>
<dbReference type="AlphaFoldDB" id="A0A8J2PN09"/>
<comment type="caution">
    <text evidence="1">The sequence shown here is derived from an EMBL/GenBank/DDBJ whole genome shotgun (WGS) entry which is preliminary data.</text>
</comment>